<name>A0A0E9Q568_ANGAN</name>
<dbReference type="EMBL" id="GBXM01097092">
    <property type="protein sequence ID" value="JAH11485.1"/>
    <property type="molecule type" value="Transcribed_RNA"/>
</dbReference>
<sequence length="27" mass="3068">MVLHCSFTLNLRHNLVKSSVSARPFPL</sequence>
<reference evidence="1" key="2">
    <citation type="journal article" date="2015" name="Fish Shellfish Immunol.">
        <title>Early steps in the European eel (Anguilla anguilla)-Vibrio vulnificus interaction in the gills: Role of the RtxA13 toxin.</title>
        <authorList>
            <person name="Callol A."/>
            <person name="Pajuelo D."/>
            <person name="Ebbesson L."/>
            <person name="Teles M."/>
            <person name="MacKenzie S."/>
            <person name="Amaro C."/>
        </authorList>
    </citation>
    <scope>NUCLEOTIDE SEQUENCE</scope>
</reference>
<dbReference type="AlphaFoldDB" id="A0A0E9Q568"/>
<proteinExistence type="predicted"/>
<organism evidence="1">
    <name type="scientific">Anguilla anguilla</name>
    <name type="common">European freshwater eel</name>
    <name type="synonym">Muraena anguilla</name>
    <dbReference type="NCBI Taxonomy" id="7936"/>
    <lineage>
        <taxon>Eukaryota</taxon>
        <taxon>Metazoa</taxon>
        <taxon>Chordata</taxon>
        <taxon>Craniata</taxon>
        <taxon>Vertebrata</taxon>
        <taxon>Euteleostomi</taxon>
        <taxon>Actinopterygii</taxon>
        <taxon>Neopterygii</taxon>
        <taxon>Teleostei</taxon>
        <taxon>Anguilliformes</taxon>
        <taxon>Anguillidae</taxon>
        <taxon>Anguilla</taxon>
    </lineage>
</organism>
<evidence type="ECO:0000313" key="1">
    <source>
        <dbReference type="EMBL" id="JAH11485.1"/>
    </source>
</evidence>
<protein>
    <submittedName>
        <fullName evidence="1">Uncharacterized protein</fullName>
    </submittedName>
</protein>
<accession>A0A0E9Q568</accession>
<reference evidence="1" key="1">
    <citation type="submission" date="2014-11" db="EMBL/GenBank/DDBJ databases">
        <authorList>
            <person name="Amaro Gonzalez C."/>
        </authorList>
    </citation>
    <scope>NUCLEOTIDE SEQUENCE</scope>
</reference>